<name>A0A368F1F2_ANCCA</name>
<dbReference type="STRING" id="29170.A0A368F1F2"/>
<keyword evidence="2" id="KW-1185">Reference proteome</keyword>
<gene>
    <name evidence="1" type="ORF">ANCCAN_28380</name>
</gene>
<dbReference type="OrthoDB" id="10605176at2759"/>
<sequence length="110" mass="11354">MLAQRFLTHTERYSASLAILSARFLGTSLTTPLSTTSAGVSSTEPAGADAASKLSLKGLLEKEGSVGSACSQLLAALTADTEISFADLSAVSLIHSCHIVMQDVARNAEL</sequence>
<dbReference type="AlphaFoldDB" id="A0A368F1F2"/>
<evidence type="ECO:0000313" key="1">
    <source>
        <dbReference type="EMBL" id="RCN25903.1"/>
    </source>
</evidence>
<accession>A0A368F1F2</accession>
<dbReference type="EMBL" id="JOJR01009978">
    <property type="protein sequence ID" value="RCN25903.1"/>
    <property type="molecule type" value="Genomic_DNA"/>
</dbReference>
<proteinExistence type="predicted"/>
<reference evidence="1 2" key="1">
    <citation type="submission" date="2014-10" db="EMBL/GenBank/DDBJ databases">
        <title>Draft genome of the hookworm Ancylostoma caninum.</title>
        <authorList>
            <person name="Mitreva M."/>
        </authorList>
    </citation>
    <scope>NUCLEOTIDE SEQUENCE [LARGE SCALE GENOMIC DNA]</scope>
    <source>
        <strain evidence="1 2">Baltimore</strain>
    </source>
</reference>
<protein>
    <submittedName>
        <fullName evidence="1">Uncharacterized protein</fullName>
    </submittedName>
</protein>
<dbReference type="Proteomes" id="UP000252519">
    <property type="component" value="Unassembled WGS sequence"/>
</dbReference>
<comment type="caution">
    <text evidence="1">The sequence shown here is derived from an EMBL/GenBank/DDBJ whole genome shotgun (WGS) entry which is preliminary data.</text>
</comment>
<organism evidence="1 2">
    <name type="scientific">Ancylostoma caninum</name>
    <name type="common">Dog hookworm</name>
    <dbReference type="NCBI Taxonomy" id="29170"/>
    <lineage>
        <taxon>Eukaryota</taxon>
        <taxon>Metazoa</taxon>
        <taxon>Ecdysozoa</taxon>
        <taxon>Nematoda</taxon>
        <taxon>Chromadorea</taxon>
        <taxon>Rhabditida</taxon>
        <taxon>Rhabditina</taxon>
        <taxon>Rhabditomorpha</taxon>
        <taxon>Strongyloidea</taxon>
        <taxon>Ancylostomatidae</taxon>
        <taxon>Ancylostomatinae</taxon>
        <taxon>Ancylostoma</taxon>
    </lineage>
</organism>
<evidence type="ECO:0000313" key="2">
    <source>
        <dbReference type="Proteomes" id="UP000252519"/>
    </source>
</evidence>